<proteinExistence type="predicted"/>
<dbReference type="PANTHER" id="PTHR15967:SF0">
    <property type="entry name" value="E2F-ASSOCIATED PHOSPHOPROTEIN"/>
    <property type="match status" value="1"/>
</dbReference>
<dbReference type="OMA" id="NINEHHR"/>
<organism evidence="1 2">
    <name type="scientific">Zostera marina</name>
    <name type="common">Eelgrass</name>
    <dbReference type="NCBI Taxonomy" id="29655"/>
    <lineage>
        <taxon>Eukaryota</taxon>
        <taxon>Viridiplantae</taxon>
        <taxon>Streptophyta</taxon>
        <taxon>Embryophyta</taxon>
        <taxon>Tracheophyta</taxon>
        <taxon>Spermatophyta</taxon>
        <taxon>Magnoliopsida</taxon>
        <taxon>Liliopsida</taxon>
        <taxon>Zosteraceae</taxon>
        <taxon>Zostera</taxon>
    </lineage>
</organism>
<reference evidence="2" key="1">
    <citation type="journal article" date="2016" name="Nature">
        <title>The genome of the seagrass Zostera marina reveals angiosperm adaptation to the sea.</title>
        <authorList>
            <person name="Olsen J.L."/>
            <person name="Rouze P."/>
            <person name="Verhelst B."/>
            <person name="Lin Y.-C."/>
            <person name="Bayer T."/>
            <person name="Collen J."/>
            <person name="Dattolo E."/>
            <person name="De Paoli E."/>
            <person name="Dittami S."/>
            <person name="Maumus F."/>
            <person name="Michel G."/>
            <person name="Kersting A."/>
            <person name="Lauritano C."/>
            <person name="Lohaus R."/>
            <person name="Toepel M."/>
            <person name="Tonon T."/>
            <person name="Vanneste K."/>
            <person name="Amirebrahimi M."/>
            <person name="Brakel J."/>
            <person name="Bostroem C."/>
            <person name="Chovatia M."/>
            <person name="Grimwood J."/>
            <person name="Jenkins J.W."/>
            <person name="Jueterbock A."/>
            <person name="Mraz A."/>
            <person name="Stam W.T."/>
            <person name="Tice H."/>
            <person name="Bornberg-Bauer E."/>
            <person name="Green P.J."/>
            <person name="Pearson G.A."/>
            <person name="Procaccini G."/>
            <person name="Duarte C.M."/>
            <person name="Schmutz J."/>
            <person name="Reusch T.B.H."/>
            <person name="Van de Peer Y."/>
        </authorList>
    </citation>
    <scope>NUCLEOTIDE SEQUENCE [LARGE SCALE GENOMIC DNA]</scope>
    <source>
        <strain evidence="2">cv. Finnish</strain>
    </source>
</reference>
<dbReference type="PANTHER" id="PTHR15967">
    <property type="entry name" value="E2F-ASSOCIATED PHOSPHOPROTEIN"/>
    <property type="match status" value="1"/>
</dbReference>
<sequence>MDTDRTVSSDDEIDYSVKPDFYDSNLDDRDEVWVHKRRKDVTTDAVLSCPACLNMVCIDCQRHEKYVTQYRAMFVFNCKIKEIEVKHAENAKPEELLWPVCCAVCDTKLGVFDQDEVYHFFDVLPSN</sequence>
<protein>
    <submittedName>
        <fullName evidence="1">E2F-associated phosphoprotein</fullName>
    </submittedName>
</protein>
<dbReference type="STRING" id="29655.A0A0K9Q1T1"/>
<dbReference type="OrthoDB" id="122464at2759"/>
<dbReference type="Pfam" id="PF10238">
    <property type="entry name" value="Eapp_C"/>
    <property type="match status" value="1"/>
</dbReference>
<evidence type="ECO:0000313" key="2">
    <source>
        <dbReference type="Proteomes" id="UP000036987"/>
    </source>
</evidence>
<dbReference type="EMBL" id="LFYR01000192">
    <property type="protein sequence ID" value="KMZ75246.1"/>
    <property type="molecule type" value="Genomic_DNA"/>
</dbReference>
<accession>A0A0K9Q1T1</accession>
<dbReference type="InterPro" id="IPR019370">
    <property type="entry name" value="E2F-assoc_phosphoprotein"/>
</dbReference>
<name>A0A0K9Q1T1_ZOSMR</name>
<evidence type="ECO:0000313" key="1">
    <source>
        <dbReference type="EMBL" id="KMZ75246.1"/>
    </source>
</evidence>
<keyword evidence="2" id="KW-1185">Reference proteome</keyword>
<dbReference type="AlphaFoldDB" id="A0A0K9Q1T1"/>
<dbReference type="Proteomes" id="UP000036987">
    <property type="component" value="Unassembled WGS sequence"/>
</dbReference>
<comment type="caution">
    <text evidence="1">The sequence shown here is derived from an EMBL/GenBank/DDBJ whole genome shotgun (WGS) entry which is preliminary data.</text>
</comment>
<dbReference type="GO" id="GO:0005634">
    <property type="term" value="C:nucleus"/>
    <property type="evidence" value="ECO:0000318"/>
    <property type="project" value="GO_Central"/>
</dbReference>
<gene>
    <name evidence="1" type="ORF">ZOSMA_117G00640</name>
</gene>